<dbReference type="InterPro" id="IPR000551">
    <property type="entry name" value="MerR-type_HTH_dom"/>
</dbReference>
<dbReference type="InterPro" id="IPR047057">
    <property type="entry name" value="MerR_fam"/>
</dbReference>
<dbReference type="SUPFAM" id="SSF46955">
    <property type="entry name" value="Putative DNA-binding domain"/>
    <property type="match status" value="1"/>
</dbReference>
<dbReference type="OrthoDB" id="9809391at2"/>
<dbReference type="GO" id="GO:0003677">
    <property type="term" value="F:DNA binding"/>
    <property type="evidence" value="ECO:0007669"/>
    <property type="project" value="UniProtKB-KW"/>
</dbReference>
<dbReference type="GO" id="GO:0003700">
    <property type="term" value="F:DNA-binding transcription factor activity"/>
    <property type="evidence" value="ECO:0007669"/>
    <property type="project" value="InterPro"/>
</dbReference>
<dbReference type="RefSeq" id="WP_091969115.1">
    <property type="nucleotide sequence ID" value="NZ_FOGZ01000010.1"/>
</dbReference>
<gene>
    <name evidence="3" type="ORF">SAMN05443377_11043</name>
</gene>
<dbReference type="PROSITE" id="PS50937">
    <property type="entry name" value="HTH_MERR_2"/>
    <property type="match status" value="1"/>
</dbReference>
<dbReference type="PANTHER" id="PTHR30204">
    <property type="entry name" value="REDOX-CYCLING DRUG-SENSING TRANSCRIPTIONAL ACTIVATOR SOXR"/>
    <property type="match status" value="1"/>
</dbReference>
<reference evidence="3 4" key="1">
    <citation type="submission" date="2016-10" db="EMBL/GenBank/DDBJ databases">
        <authorList>
            <person name="de Groot N.N."/>
        </authorList>
    </citation>
    <scope>NUCLEOTIDE SEQUENCE [LARGE SCALE GENOMIC DNA]</scope>
    <source>
        <strain evidence="3 4">DSM 16859</strain>
    </source>
</reference>
<name>A0A1H9RYU0_9ACTN</name>
<dbReference type="SMART" id="SM00422">
    <property type="entry name" value="HTH_MERR"/>
    <property type="match status" value="1"/>
</dbReference>
<dbReference type="STRING" id="64702.SAMN05443377_11043"/>
<dbReference type="InterPro" id="IPR009061">
    <property type="entry name" value="DNA-bd_dom_put_sf"/>
</dbReference>
<keyword evidence="3" id="KW-0346">Stress response</keyword>
<keyword evidence="4" id="KW-1185">Reference proteome</keyword>
<sequence length="113" mass="12876">MTDEDLMRRTSRAPLHADDLPFYTVGQVAMLLEIPAGSLRRLDVEGIVRPKRSGGGQRRYSRNDVEQLREVAELTHEGVTLPGVRRVLDLRRRVDELEAEVAGLKAELDERER</sequence>
<evidence type="ECO:0000259" key="2">
    <source>
        <dbReference type="PROSITE" id="PS50937"/>
    </source>
</evidence>
<dbReference type="Proteomes" id="UP000198815">
    <property type="component" value="Unassembled WGS sequence"/>
</dbReference>
<evidence type="ECO:0000313" key="4">
    <source>
        <dbReference type="Proteomes" id="UP000198815"/>
    </source>
</evidence>
<proteinExistence type="predicted"/>
<evidence type="ECO:0000313" key="3">
    <source>
        <dbReference type="EMBL" id="SER77818.1"/>
    </source>
</evidence>
<protein>
    <submittedName>
        <fullName evidence="3">MerR family transcriptional regulator, heat shock protein HspR</fullName>
    </submittedName>
</protein>
<dbReference type="Pfam" id="PF13411">
    <property type="entry name" value="MerR_1"/>
    <property type="match status" value="1"/>
</dbReference>
<dbReference type="EMBL" id="FOGZ01000010">
    <property type="protein sequence ID" value="SER77818.1"/>
    <property type="molecule type" value="Genomic_DNA"/>
</dbReference>
<dbReference type="PANTHER" id="PTHR30204:SF58">
    <property type="entry name" value="HTH-TYPE TRANSCRIPTIONAL REGULATOR YFMP"/>
    <property type="match status" value="1"/>
</dbReference>
<keyword evidence="1" id="KW-0238">DNA-binding</keyword>
<feature type="domain" description="HTH merR-type" evidence="2">
    <location>
        <begin position="22"/>
        <end position="90"/>
    </location>
</feature>
<dbReference type="AlphaFoldDB" id="A0A1H9RYU0"/>
<dbReference type="Gene3D" id="1.10.1660.10">
    <property type="match status" value="1"/>
</dbReference>
<accession>A0A1H9RYU0</accession>
<organism evidence="3 4">
    <name type="scientific">Propionibacterium cyclohexanicum</name>
    <dbReference type="NCBI Taxonomy" id="64702"/>
    <lineage>
        <taxon>Bacteria</taxon>
        <taxon>Bacillati</taxon>
        <taxon>Actinomycetota</taxon>
        <taxon>Actinomycetes</taxon>
        <taxon>Propionibacteriales</taxon>
        <taxon>Propionibacteriaceae</taxon>
        <taxon>Propionibacterium</taxon>
    </lineage>
</organism>
<evidence type="ECO:0000256" key="1">
    <source>
        <dbReference type="ARBA" id="ARBA00023125"/>
    </source>
</evidence>